<dbReference type="AlphaFoldDB" id="A0A1M5CUL3"/>
<dbReference type="Proteomes" id="UP000184406">
    <property type="component" value="Unassembled WGS sequence"/>
</dbReference>
<proteinExistence type="predicted"/>
<reference evidence="2" key="1">
    <citation type="submission" date="2016-11" db="EMBL/GenBank/DDBJ databases">
        <authorList>
            <person name="Varghese N."/>
            <person name="Submissions S."/>
        </authorList>
    </citation>
    <scope>NUCLEOTIDE SEQUENCE [LARGE SCALE GENOMIC DNA]</scope>
    <source>
        <strain evidence="2">DSM 17539</strain>
    </source>
</reference>
<sequence>MPNKTLLLATLNCYLKGEGGVPCSRNRIPNRHWTIAVIVLLPIWSNINYETDKSKTISKLINYIDILILLN</sequence>
<evidence type="ECO:0000313" key="2">
    <source>
        <dbReference type="Proteomes" id="UP000184406"/>
    </source>
</evidence>
<protein>
    <submittedName>
        <fullName evidence="1">Uncharacterized protein</fullName>
    </submittedName>
</protein>
<gene>
    <name evidence="1" type="ORF">SAMN03080594_105203</name>
</gene>
<name>A0A1M5CUL3_9FLAO</name>
<organism evidence="1 2">
    <name type="scientific">Arenibacter palladensis</name>
    <dbReference type="NCBI Taxonomy" id="237373"/>
    <lineage>
        <taxon>Bacteria</taxon>
        <taxon>Pseudomonadati</taxon>
        <taxon>Bacteroidota</taxon>
        <taxon>Flavobacteriia</taxon>
        <taxon>Flavobacteriales</taxon>
        <taxon>Flavobacteriaceae</taxon>
        <taxon>Arenibacter</taxon>
    </lineage>
</organism>
<dbReference type="EMBL" id="FQUX01000005">
    <property type="protein sequence ID" value="SHF58383.1"/>
    <property type="molecule type" value="Genomic_DNA"/>
</dbReference>
<accession>A0A1M5CUL3</accession>
<evidence type="ECO:0000313" key="1">
    <source>
        <dbReference type="EMBL" id="SHF58383.1"/>
    </source>
</evidence>
<keyword evidence="2" id="KW-1185">Reference proteome</keyword>